<organism evidence="1 2">
    <name type="scientific">Streptococcus sanguinis</name>
    <dbReference type="NCBI Taxonomy" id="1305"/>
    <lineage>
        <taxon>Bacteria</taxon>
        <taxon>Bacillati</taxon>
        <taxon>Bacillota</taxon>
        <taxon>Bacilli</taxon>
        <taxon>Lactobacillales</taxon>
        <taxon>Streptococcaceae</taxon>
        <taxon>Streptococcus</taxon>
    </lineage>
</organism>
<dbReference type="AlphaFoldDB" id="A0A7H8V5F1"/>
<evidence type="ECO:0000313" key="2">
    <source>
        <dbReference type="Proteomes" id="UP000509410"/>
    </source>
</evidence>
<name>A0A7H8V5F1_STRSA</name>
<evidence type="ECO:0000313" key="1">
    <source>
        <dbReference type="EMBL" id="QLB51549.1"/>
    </source>
</evidence>
<reference evidence="1 2" key="1">
    <citation type="submission" date="2019-05" db="EMBL/GenBank/DDBJ databases">
        <title>The organization of the Streptococcus sanguinis genomes.</title>
        <authorList>
            <person name="Wu C.H."/>
            <person name="Chen Y.Y.M."/>
            <person name="Wang H.Y."/>
        </authorList>
    </citation>
    <scope>NUCLEOTIDE SEQUENCE [LARGE SCALE GENOMIC DNA]</scope>
    <source>
        <strain evidence="1 2">CGMH010</strain>
    </source>
</reference>
<gene>
    <name evidence="1" type="ORF">FFV08_01955</name>
</gene>
<protein>
    <submittedName>
        <fullName evidence="1">Uncharacterized protein</fullName>
    </submittedName>
</protein>
<accession>A0A7H8V5F1</accession>
<dbReference type="Proteomes" id="UP000509410">
    <property type="component" value="Chromosome"/>
</dbReference>
<proteinExistence type="predicted"/>
<dbReference type="EMBL" id="CP040556">
    <property type="protein sequence ID" value="QLB51549.1"/>
    <property type="molecule type" value="Genomic_DNA"/>
</dbReference>
<sequence length="87" mass="10211">MLQIVENTLKEGKESEYISVAKQFTNDLNQLENVKSSKVYFNGKKVFIITDWNSYDESKEMELFLKYKSEMKPLFVSNKAMQLAETE</sequence>